<dbReference type="PROSITE" id="PS50144">
    <property type="entry name" value="MATH"/>
    <property type="match status" value="1"/>
</dbReference>
<dbReference type="SMART" id="SM00225">
    <property type="entry name" value="BTB"/>
    <property type="match status" value="1"/>
</dbReference>
<evidence type="ECO:0000313" key="5">
    <source>
        <dbReference type="EMBL" id="CAD6265840.1"/>
    </source>
</evidence>
<dbReference type="EMBL" id="CAJGYO010000013">
    <property type="protein sequence ID" value="CAD6265840.1"/>
    <property type="molecule type" value="Genomic_DNA"/>
</dbReference>
<dbReference type="PANTHER" id="PTHR26379">
    <property type="entry name" value="BTB/POZ AND MATH DOMAIN-CONTAINING PROTEIN 1"/>
    <property type="match status" value="1"/>
</dbReference>
<dbReference type="InterPro" id="IPR002083">
    <property type="entry name" value="MATH/TRAF_dom"/>
</dbReference>
<name>A0A811R707_9POAL</name>
<dbReference type="InterPro" id="IPR056423">
    <property type="entry name" value="BACK_BPM_SPOP"/>
</dbReference>
<dbReference type="InterPro" id="IPR008974">
    <property type="entry name" value="TRAF-like"/>
</dbReference>
<comment type="caution">
    <text evidence="5">The sequence shown here is derived from an EMBL/GenBank/DDBJ whole genome shotgun (WGS) entry which is preliminary data.</text>
</comment>
<dbReference type="InterPro" id="IPR045005">
    <property type="entry name" value="BPM1-6"/>
</dbReference>
<dbReference type="Proteomes" id="UP000604825">
    <property type="component" value="Unassembled WGS sequence"/>
</dbReference>
<evidence type="ECO:0000259" key="3">
    <source>
        <dbReference type="PROSITE" id="PS50097"/>
    </source>
</evidence>
<comment type="pathway">
    <text evidence="1">Protein modification; protein ubiquitination.</text>
</comment>
<feature type="domain" description="BTB" evidence="3">
    <location>
        <begin position="188"/>
        <end position="253"/>
    </location>
</feature>
<comment type="similarity">
    <text evidence="2">Belongs to the Tdpoz family.</text>
</comment>
<dbReference type="Gene3D" id="3.30.710.10">
    <property type="entry name" value="Potassium Channel Kv1.1, Chain A"/>
    <property type="match status" value="1"/>
</dbReference>
<accession>A0A811R707</accession>
<dbReference type="PANTHER" id="PTHR26379:SF474">
    <property type="entry name" value="OS08G0228200 PROTEIN"/>
    <property type="match status" value="1"/>
</dbReference>
<dbReference type="CDD" id="cd18280">
    <property type="entry name" value="BTB_POZ_BPM_plant"/>
    <property type="match status" value="1"/>
</dbReference>
<organism evidence="5 6">
    <name type="scientific">Miscanthus lutarioriparius</name>
    <dbReference type="NCBI Taxonomy" id="422564"/>
    <lineage>
        <taxon>Eukaryota</taxon>
        <taxon>Viridiplantae</taxon>
        <taxon>Streptophyta</taxon>
        <taxon>Embryophyta</taxon>
        <taxon>Tracheophyta</taxon>
        <taxon>Spermatophyta</taxon>
        <taxon>Magnoliopsida</taxon>
        <taxon>Liliopsida</taxon>
        <taxon>Poales</taxon>
        <taxon>Poaceae</taxon>
        <taxon>PACMAD clade</taxon>
        <taxon>Panicoideae</taxon>
        <taxon>Andropogonodae</taxon>
        <taxon>Andropogoneae</taxon>
        <taxon>Saccharinae</taxon>
        <taxon>Miscanthus</taxon>
    </lineage>
</organism>
<dbReference type="PROSITE" id="PS50097">
    <property type="entry name" value="BTB"/>
    <property type="match status" value="1"/>
</dbReference>
<dbReference type="AlphaFoldDB" id="A0A811R707"/>
<dbReference type="InterPro" id="IPR000210">
    <property type="entry name" value="BTB/POZ_dom"/>
</dbReference>
<feature type="domain" description="MATH" evidence="4">
    <location>
        <begin position="21"/>
        <end position="149"/>
    </location>
</feature>
<sequence length="357" mass="40011">MAAPYEPVETTESTCAPKAARGRHLFNVAGYSLLKGLGAGNFIRSATFSVGGHDWCVRFYPDGDGRKDNVTEGWISVHVERRSKSTEVRAFYGLRLTKKGKNLSWNKNNTPRMFNYASPSCGYRKFIKRSELEESSFLRNDRLKIVCDIMVVLGTPVSKSEPVLCDIKVPPSDLSRNLGKLLQSEEGADVTFKVEGVEFHAHRIVLAMRSPVFKAELCGPMRETMDITVEDMQPAVFDALLHFIYKDALPSMDDLDGEENGEMVKHLLVAADRYAMERMKMLCERMLCKKLDVENVAMTLALADKHHCSKLKDACIQFISSNRMQDVVASPGYEHLKTACPAVFADLWEKSASLARV</sequence>
<reference evidence="5" key="1">
    <citation type="submission" date="2020-10" db="EMBL/GenBank/DDBJ databases">
        <authorList>
            <person name="Han B."/>
            <person name="Lu T."/>
            <person name="Zhao Q."/>
            <person name="Huang X."/>
            <person name="Zhao Y."/>
        </authorList>
    </citation>
    <scope>NUCLEOTIDE SEQUENCE</scope>
</reference>
<dbReference type="OrthoDB" id="6496053at2759"/>
<dbReference type="SUPFAM" id="SSF54695">
    <property type="entry name" value="POZ domain"/>
    <property type="match status" value="1"/>
</dbReference>
<proteinExistence type="inferred from homology"/>
<evidence type="ECO:0000256" key="1">
    <source>
        <dbReference type="ARBA" id="ARBA00004906"/>
    </source>
</evidence>
<gene>
    <name evidence="5" type="ORF">NCGR_LOCUS49145</name>
</gene>
<dbReference type="Pfam" id="PF00651">
    <property type="entry name" value="BTB"/>
    <property type="match status" value="1"/>
</dbReference>
<dbReference type="SUPFAM" id="SSF49599">
    <property type="entry name" value="TRAF domain-like"/>
    <property type="match status" value="1"/>
</dbReference>
<dbReference type="Gene3D" id="2.60.210.10">
    <property type="entry name" value="Apoptosis, Tumor Necrosis Factor Receptor Associated Protein 2, Chain A"/>
    <property type="match status" value="1"/>
</dbReference>
<keyword evidence="6" id="KW-1185">Reference proteome</keyword>
<dbReference type="CDD" id="cd00121">
    <property type="entry name" value="MATH"/>
    <property type="match status" value="1"/>
</dbReference>
<dbReference type="GO" id="GO:0016567">
    <property type="term" value="P:protein ubiquitination"/>
    <property type="evidence" value="ECO:0007669"/>
    <property type="project" value="InterPro"/>
</dbReference>
<dbReference type="InterPro" id="IPR011333">
    <property type="entry name" value="SKP1/BTB/POZ_sf"/>
</dbReference>
<evidence type="ECO:0000256" key="2">
    <source>
        <dbReference type="ARBA" id="ARBA00010846"/>
    </source>
</evidence>
<evidence type="ECO:0000259" key="4">
    <source>
        <dbReference type="PROSITE" id="PS50144"/>
    </source>
</evidence>
<dbReference type="Pfam" id="PF24570">
    <property type="entry name" value="BACK_BPM_SPOP"/>
    <property type="match status" value="1"/>
</dbReference>
<dbReference type="Pfam" id="PF22486">
    <property type="entry name" value="MATH_2"/>
    <property type="match status" value="1"/>
</dbReference>
<dbReference type="Gene3D" id="1.25.40.420">
    <property type="match status" value="1"/>
</dbReference>
<protein>
    <submittedName>
        <fullName evidence="5">Uncharacterized protein</fullName>
    </submittedName>
</protein>
<evidence type="ECO:0000313" key="6">
    <source>
        <dbReference type="Proteomes" id="UP000604825"/>
    </source>
</evidence>